<dbReference type="EMBL" id="PDNA01000036">
    <property type="protein sequence ID" value="PGH21357.1"/>
    <property type="molecule type" value="Genomic_DNA"/>
</dbReference>
<dbReference type="OrthoDB" id="4205486at2759"/>
<gene>
    <name evidence="7" type="ORF">AJ80_03274</name>
</gene>
<accession>A0A2B7YL79</accession>
<keyword evidence="2 6" id="KW-0812">Transmembrane</keyword>
<evidence type="ECO:0000256" key="2">
    <source>
        <dbReference type="ARBA" id="ARBA00022692"/>
    </source>
</evidence>
<sequence>MSRSAFDATRFTATGPHAYTNSPAAPSATSPRWALNSGSQQQQSSKGGATQPKETPKQKVERLRAEARAARIAKSSSPIDRALAKGRTWADRAHRAAVVSLLAVSGVAGVLTVYSMCSLVLHNRRQQALWLDRELQKLLDAKKAYIAGTATPEQLEVLANEKAGDEEKRRKEEAKKDGVLYKTKQLLFGGLKNEDAAASTESPGLDEFSNGKLGVLDAVNAKRADDMRPAMENTFSKESASDLGNSGESTGSEAKRSWTSWITGR</sequence>
<evidence type="ECO:0000256" key="3">
    <source>
        <dbReference type="ARBA" id="ARBA00022989"/>
    </source>
</evidence>
<feature type="transmembrane region" description="Helical" evidence="6">
    <location>
        <begin position="96"/>
        <end position="116"/>
    </location>
</feature>
<evidence type="ECO:0000256" key="4">
    <source>
        <dbReference type="ARBA" id="ARBA00023136"/>
    </source>
</evidence>
<evidence type="ECO:0000256" key="6">
    <source>
        <dbReference type="SAM" id="Phobius"/>
    </source>
</evidence>
<proteinExistence type="predicted"/>
<keyword evidence="8" id="KW-1185">Reference proteome</keyword>
<dbReference type="Pfam" id="PF14880">
    <property type="entry name" value="COX14"/>
    <property type="match status" value="1"/>
</dbReference>
<evidence type="ECO:0000256" key="5">
    <source>
        <dbReference type="SAM" id="MobiDB-lite"/>
    </source>
</evidence>
<reference evidence="7 8" key="1">
    <citation type="submission" date="2017-10" db="EMBL/GenBank/DDBJ databases">
        <title>Comparative genomics in systemic dimorphic fungi from Ajellomycetaceae.</title>
        <authorList>
            <person name="Munoz J.F."/>
            <person name="Mcewen J.G."/>
            <person name="Clay O.K."/>
            <person name="Cuomo C.A."/>
        </authorList>
    </citation>
    <scope>NUCLEOTIDE SEQUENCE [LARGE SCALE GENOMIC DNA]</scope>
    <source>
        <strain evidence="7 8">UAMH7299</strain>
    </source>
</reference>
<protein>
    <recommendedName>
        <fullName evidence="9">Cytochrome oxidase c assembly-domain-containing protein</fullName>
    </recommendedName>
</protein>
<name>A0A2B7YL79_POLH7</name>
<keyword evidence="3 6" id="KW-1133">Transmembrane helix</keyword>
<feature type="region of interest" description="Disordered" evidence="5">
    <location>
        <begin position="224"/>
        <end position="265"/>
    </location>
</feature>
<evidence type="ECO:0008006" key="9">
    <source>
        <dbReference type="Google" id="ProtNLM"/>
    </source>
</evidence>
<dbReference type="GO" id="GO:0016020">
    <property type="term" value="C:membrane"/>
    <property type="evidence" value="ECO:0007669"/>
    <property type="project" value="UniProtKB-SubCell"/>
</dbReference>
<keyword evidence="4 6" id="KW-0472">Membrane</keyword>
<dbReference type="AlphaFoldDB" id="A0A2B7YL79"/>
<feature type="compositionally biased region" description="Low complexity" evidence="5">
    <location>
        <begin position="37"/>
        <end position="48"/>
    </location>
</feature>
<dbReference type="InterPro" id="IPR029208">
    <property type="entry name" value="COX14"/>
</dbReference>
<organism evidence="7 8">
    <name type="scientific">Polytolypa hystricis (strain UAMH7299)</name>
    <dbReference type="NCBI Taxonomy" id="1447883"/>
    <lineage>
        <taxon>Eukaryota</taxon>
        <taxon>Fungi</taxon>
        <taxon>Dikarya</taxon>
        <taxon>Ascomycota</taxon>
        <taxon>Pezizomycotina</taxon>
        <taxon>Eurotiomycetes</taxon>
        <taxon>Eurotiomycetidae</taxon>
        <taxon>Onygenales</taxon>
        <taxon>Onygenales incertae sedis</taxon>
        <taxon>Polytolypa</taxon>
    </lineage>
</organism>
<evidence type="ECO:0000313" key="7">
    <source>
        <dbReference type="EMBL" id="PGH21357.1"/>
    </source>
</evidence>
<dbReference type="Proteomes" id="UP000224634">
    <property type="component" value="Unassembled WGS sequence"/>
</dbReference>
<feature type="region of interest" description="Disordered" evidence="5">
    <location>
        <begin position="1"/>
        <end position="61"/>
    </location>
</feature>
<comment type="subcellular location">
    <subcellularLocation>
        <location evidence="1">Membrane</location>
        <topology evidence="1">Single-pass membrane protein</topology>
    </subcellularLocation>
</comment>
<evidence type="ECO:0000313" key="8">
    <source>
        <dbReference type="Proteomes" id="UP000224634"/>
    </source>
</evidence>
<comment type="caution">
    <text evidence="7">The sequence shown here is derived from an EMBL/GenBank/DDBJ whole genome shotgun (WGS) entry which is preliminary data.</text>
</comment>
<evidence type="ECO:0000256" key="1">
    <source>
        <dbReference type="ARBA" id="ARBA00004167"/>
    </source>
</evidence>
<feature type="compositionally biased region" description="Polar residues" evidence="5">
    <location>
        <begin position="233"/>
        <end position="265"/>
    </location>
</feature>
<feature type="compositionally biased region" description="Polar residues" evidence="5">
    <location>
        <begin position="19"/>
        <end position="30"/>
    </location>
</feature>